<dbReference type="RefSeq" id="XP_001606971.2">
    <property type="nucleotide sequence ID" value="XM_001606921.6"/>
</dbReference>
<keyword evidence="6 8" id="KW-0802">TPR repeat</keyword>
<dbReference type="PROSITE" id="PS50005">
    <property type="entry name" value="TPR"/>
    <property type="match status" value="3"/>
</dbReference>
<evidence type="ECO:0000313" key="10">
    <source>
        <dbReference type="Proteomes" id="UP000002358"/>
    </source>
</evidence>
<evidence type="ECO:0000256" key="6">
    <source>
        <dbReference type="ARBA" id="ARBA00022803"/>
    </source>
</evidence>
<evidence type="ECO:0000313" key="9">
    <source>
        <dbReference type="EnsemblMetazoa" id="XP_001606971"/>
    </source>
</evidence>
<sequence length="619" mass="69362">MALRDLVEGDCGGPSPLIRLTSHFVKDHGLKEEGVRDLFGNVGPFEAGNPDQLVKQFLEESSGHPQTFKMENLLQEMRDIDQSIYPPVTAPGVVEELTNQDTAWANQYLQSGGHFQETHTDDIWNNQPIVSNAKVAFLGETHELGLGPKWAEEYLEHSIDHPDAAAANSENPDFAYSKFMKFMRQEGDLPIETTAPVSNIEKLDSKWTSEFTETESTKPLETVSGESKEDDAKILSAIDEQSAVAGSWINEFTKNNPTNQDAENFESSFWERLQGEWDKLSSADNVSSSHPWISEYESFYDPYKEYTFNEENPMTNLSNPLEEGKRRLESGDLPGAVLCFEAAVKQDDQNSEAWLHLGKTQAENEQDPLAISALKQCLTLDPTNLTALMALAVSYTNESYQSQACLTLKDWLLKNEKYKHLKSSKPIVEPPPQIGVSTILFNNVHEEVKDLFIQAARMQPHDTIDADVQCGLGVLFNLSCEYDKAADCFRAALQVRPKDPMLWNRLGAILANGQRSEEAIDAYHQALQLSPGFIRARYNLGISCINLNAYKEAGEHLLTALNQQAAGRGASGERAPVRVMSDTIWSTLRLVLSLMHKYHLNEAIENRDLARLNKEFDMD</sequence>
<dbReference type="SMART" id="SM00028">
    <property type="entry name" value="TPR"/>
    <property type="match status" value="4"/>
</dbReference>
<dbReference type="PANTHER" id="PTHR10130">
    <property type="entry name" value="PEROXISOMAL TARGETING SIGNAL 1 RECEPTOR PEX5"/>
    <property type="match status" value="1"/>
</dbReference>
<accession>A0A7M7GGU4</accession>
<evidence type="ECO:0000256" key="5">
    <source>
        <dbReference type="ARBA" id="ARBA00022737"/>
    </source>
</evidence>
<dbReference type="InterPro" id="IPR024111">
    <property type="entry name" value="PEX5/PEX5L"/>
</dbReference>
<dbReference type="InterPro" id="IPR011990">
    <property type="entry name" value="TPR-like_helical_dom_sf"/>
</dbReference>
<dbReference type="OrthoDB" id="10006023at2759"/>
<evidence type="ECO:0000256" key="8">
    <source>
        <dbReference type="PROSITE-ProRule" id="PRU00339"/>
    </source>
</evidence>
<feature type="repeat" description="TPR" evidence="8">
    <location>
        <begin position="351"/>
        <end position="384"/>
    </location>
</feature>
<dbReference type="Gene3D" id="1.25.40.10">
    <property type="entry name" value="Tetratricopeptide repeat domain"/>
    <property type="match status" value="1"/>
</dbReference>
<dbReference type="CTD" id="5830"/>
<keyword evidence="7" id="KW-0576">Peroxisome</keyword>
<comment type="subcellular location">
    <subcellularLocation>
        <location evidence="2">Cytoplasm</location>
    </subcellularLocation>
    <subcellularLocation>
        <location evidence="1">Peroxisome</location>
    </subcellularLocation>
</comment>
<dbReference type="AlphaFoldDB" id="A0A7M7GGU4"/>
<dbReference type="RefSeq" id="XP_008217201.2">
    <property type="nucleotide sequence ID" value="XM_008218979.3"/>
</dbReference>
<dbReference type="GO" id="GO:0005052">
    <property type="term" value="F:peroxisome matrix targeting signal-1 binding"/>
    <property type="evidence" value="ECO:0007669"/>
    <property type="project" value="TreeGrafter"/>
</dbReference>
<keyword evidence="4" id="KW-0963">Cytoplasm</keyword>
<dbReference type="KEGG" id="nvi:100123344"/>
<dbReference type="InParanoid" id="A0A7M7GGU4"/>
<reference evidence="9" key="1">
    <citation type="submission" date="2021-01" db="UniProtKB">
        <authorList>
            <consortium name="EnsemblMetazoa"/>
        </authorList>
    </citation>
    <scope>IDENTIFICATION</scope>
</reference>
<protein>
    <recommendedName>
        <fullName evidence="11">Peroxisome receptor 1</fullName>
    </recommendedName>
</protein>
<feature type="repeat" description="TPR" evidence="8">
    <location>
        <begin position="500"/>
        <end position="533"/>
    </location>
</feature>
<dbReference type="GO" id="GO:0005778">
    <property type="term" value="C:peroxisomal membrane"/>
    <property type="evidence" value="ECO:0007669"/>
    <property type="project" value="TreeGrafter"/>
</dbReference>
<organism evidence="9 10">
    <name type="scientific">Nasonia vitripennis</name>
    <name type="common">Parasitic wasp</name>
    <dbReference type="NCBI Taxonomy" id="7425"/>
    <lineage>
        <taxon>Eukaryota</taxon>
        <taxon>Metazoa</taxon>
        <taxon>Ecdysozoa</taxon>
        <taxon>Arthropoda</taxon>
        <taxon>Hexapoda</taxon>
        <taxon>Insecta</taxon>
        <taxon>Pterygota</taxon>
        <taxon>Neoptera</taxon>
        <taxon>Endopterygota</taxon>
        <taxon>Hymenoptera</taxon>
        <taxon>Apocrita</taxon>
        <taxon>Proctotrupomorpha</taxon>
        <taxon>Chalcidoidea</taxon>
        <taxon>Pteromalidae</taxon>
        <taxon>Pteromalinae</taxon>
        <taxon>Nasonia</taxon>
    </lineage>
</organism>
<dbReference type="Proteomes" id="UP000002358">
    <property type="component" value="Chromosome 5"/>
</dbReference>
<dbReference type="PANTHER" id="PTHR10130:SF0">
    <property type="entry name" value="GH08708P"/>
    <property type="match status" value="1"/>
</dbReference>
<dbReference type="InterPro" id="IPR019734">
    <property type="entry name" value="TPR_rpt"/>
</dbReference>
<dbReference type="SMR" id="A0A7M7GGU4"/>
<dbReference type="GO" id="GO:0005829">
    <property type="term" value="C:cytosol"/>
    <property type="evidence" value="ECO:0007669"/>
    <property type="project" value="TreeGrafter"/>
</dbReference>
<evidence type="ECO:0000256" key="1">
    <source>
        <dbReference type="ARBA" id="ARBA00004275"/>
    </source>
</evidence>
<dbReference type="FunCoup" id="A0A7M7GGU4">
    <property type="interactions" value="527"/>
</dbReference>
<dbReference type="EnsemblMetazoa" id="XM_008218979">
    <property type="protein sequence ID" value="XP_008217201"/>
    <property type="gene ID" value="LOC100123344"/>
</dbReference>
<evidence type="ECO:0000256" key="2">
    <source>
        <dbReference type="ARBA" id="ARBA00004496"/>
    </source>
</evidence>
<evidence type="ECO:0000256" key="4">
    <source>
        <dbReference type="ARBA" id="ARBA00022490"/>
    </source>
</evidence>
<evidence type="ECO:0000256" key="7">
    <source>
        <dbReference type="ARBA" id="ARBA00023140"/>
    </source>
</evidence>
<feature type="repeat" description="TPR" evidence="8">
    <location>
        <begin position="466"/>
        <end position="499"/>
    </location>
</feature>
<dbReference type="GO" id="GO:0016560">
    <property type="term" value="P:protein import into peroxisome matrix, docking"/>
    <property type="evidence" value="ECO:0007669"/>
    <property type="project" value="TreeGrafter"/>
</dbReference>
<comment type="similarity">
    <text evidence="3">Belongs to the peroxisomal targeting signal receptor family.</text>
</comment>
<keyword evidence="10" id="KW-1185">Reference proteome</keyword>
<evidence type="ECO:0000256" key="3">
    <source>
        <dbReference type="ARBA" id="ARBA00005348"/>
    </source>
</evidence>
<keyword evidence="5" id="KW-0677">Repeat</keyword>
<dbReference type="GeneID" id="100123344"/>
<proteinExistence type="inferred from homology"/>
<dbReference type="Pfam" id="PF13432">
    <property type="entry name" value="TPR_16"/>
    <property type="match status" value="2"/>
</dbReference>
<dbReference type="SUPFAM" id="SSF48452">
    <property type="entry name" value="TPR-like"/>
    <property type="match status" value="1"/>
</dbReference>
<name>A0A7M7GGU4_NASVI</name>
<evidence type="ECO:0008006" key="11">
    <source>
        <dbReference type="Google" id="ProtNLM"/>
    </source>
</evidence>
<dbReference type="EnsemblMetazoa" id="XM_001606921">
    <property type="protein sequence ID" value="XP_001606971"/>
    <property type="gene ID" value="LOC100123344"/>
</dbReference>